<dbReference type="Gene3D" id="3.30.2230.10">
    <property type="entry name" value="DUSP-like"/>
    <property type="match status" value="1"/>
</dbReference>
<evidence type="ECO:0008006" key="4">
    <source>
        <dbReference type="Google" id="ProtNLM"/>
    </source>
</evidence>
<dbReference type="OrthoDB" id="2248937at2759"/>
<dbReference type="VEuPathDB" id="FungiDB:BCV72DRAFT_307198"/>
<dbReference type="GO" id="GO:0004843">
    <property type="term" value="F:cysteine-type deubiquitinase activity"/>
    <property type="evidence" value="ECO:0007669"/>
    <property type="project" value="InterPro"/>
</dbReference>
<dbReference type="InterPro" id="IPR006615">
    <property type="entry name" value="Pept_C19_DUSP"/>
</dbReference>
<accession>A0A1X0QXV4</accession>
<protein>
    <recommendedName>
        <fullName evidence="4">F-box domain-containing protein</fullName>
    </recommendedName>
</protein>
<evidence type="ECO:0000259" key="2">
    <source>
        <dbReference type="PROSITE" id="PS51283"/>
    </source>
</evidence>
<dbReference type="Gene3D" id="1.20.1280.50">
    <property type="match status" value="1"/>
</dbReference>
<dbReference type="InterPro" id="IPR036047">
    <property type="entry name" value="F-box-like_dom_sf"/>
</dbReference>
<dbReference type="PROSITE" id="PS51283">
    <property type="entry name" value="DUSP"/>
    <property type="match status" value="1"/>
</dbReference>
<proteinExistence type="predicted"/>
<evidence type="ECO:0000313" key="3">
    <source>
        <dbReference type="EMBL" id="ORE04597.1"/>
    </source>
</evidence>
<dbReference type="Pfam" id="PF12937">
    <property type="entry name" value="F-box-like"/>
    <property type="match status" value="1"/>
</dbReference>
<reference evidence="3" key="1">
    <citation type="journal article" date="2016" name="Proc. Natl. Acad. Sci. U.S.A.">
        <title>Lipid metabolic changes in an early divergent fungus govern the establishment of a mutualistic symbiosis with endobacteria.</title>
        <authorList>
            <person name="Lastovetsky O.A."/>
            <person name="Gaspar M.L."/>
            <person name="Mondo S.J."/>
            <person name="LaButti K.M."/>
            <person name="Sandor L."/>
            <person name="Grigoriev I.V."/>
            <person name="Henry S.A."/>
            <person name="Pawlowska T.E."/>
        </authorList>
    </citation>
    <scope>NUCLEOTIDE SEQUENCE [LARGE SCALE GENOMIC DNA]</scope>
    <source>
        <strain evidence="3">ATCC 52814</strain>
    </source>
</reference>
<dbReference type="EMBL" id="KV921967">
    <property type="protein sequence ID" value="ORE04597.1"/>
    <property type="molecule type" value="Genomic_DNA"/>
</dbReference>
<dbReference type="InterPro" id="IPR001810">
    <property type="entry name" value="F-box_dom"/>
</dbReference>
<dbReference type="Pfam" id="PF06337">
    <property type="entry name" value="DUSP"/>
    <property type="match status" value="1"/>
</dbReference>
<feature type="domain" description="F-box" evidence="1">
    <location>
        <begin position="1"/>
        <end position="45"/>
    </location>
</feature>
<gene>
    <name evidence="3" type="ORF">BCV72DRAFT_307198</name>
</gene>
<sequence length="313" mass="36822">MLDVIPFEILFKIASYLDINDIDTLCSINKSLSLVVRNDLFWKCLCYLNGISRCFPDLSWKELYCSIRCPGNCPHLAQNGSFSILEKKRHFWSLIRDKQWIGHTLFCLDPSCDFVGDKHTFNEHHPNHFLAFSLTQLRPWDLWCSSCSKMFYCHSIQPVEETMVKAIYSYYLIEDHSDMNHSIVEGRRSIERRIYRSQTMREPQHIIEKHWYDQWTNFIYGADQHAPDRLDNSSLFCQDGSLKPDLSFGADFELVTSTVRDYIIRAYGVLHEPISIDDLRWSSEHCRLIHSVNVNLHFIRSLSPYPVIITENQ</sequence>
<dbReference type="PROSITE" id="PS50181">
    <property type="entry name" value="FBOX"/>
    <property type="match status" value="1"/>
</dbReference>
<organism evidence="3">
    <name type="scientific">Rhizopus microsporus var. microsporus</name>
    <dbReference type="NCBI Taxonomy" id="86635"/>
    <lineage>
        <taxon>Eukaryota</taxon>
        <taxon>Fungi</taxon>
        <taxon>Fungi incertae sedis</taxon>
        <taxon>Mucoromycota</taxon>
        <taxon>Mucoromycotina</taxon>
        <taxon>Mucoromycetes</taxon>
        <taxon>Mucorales</taxon>
        <taxon>Mucorineae</taxon>
        <taxon>Rhizopodaceae</taxon>
        <taxon>Rhizopus</taxon>
    </lineage>
</organism>
<feature type="domain" description="DUSP" evidence="2">
    <location>
        <begin position="182"/>
        <end position="279"/>
    </location>
</feature>
<dbReference type="Proteomes" id="UP000242414">
    <property type="component" value="Unassembled WGS sequence"/>
</dbReference>
<name>A0A1X0QXV4_RHIZD</name>
<dbReference type="SUPFAM" id="SSF143791">
    <property type="entry name" value="DUSP-like"/>
    <property type="match status" value="1"/>
</dbReference>
<dbReference type="SUPFAM" id="SSF81383">
    <property type="entry name" value="F-box domain"/>
    <property type="match status" value="1"/>
</dbReference>
<dbReference type="AlphaFoldDB" id="A0A1X0QXV4"/>
<dbReference type="InterPro" id="IPR035927">
    <property type="entry name" value="DUSP-like_sf"/>
</dbReference>
<evidence type="ECO:0000259" key="1">
    <source>
        <dbReference type="PROSITE" id="PS50181"/>
    </source>
</evidence>